<evidence type="ECO:0000313" key="1">
    <source>
        <dbReference type="EMBL" id="MDE8647652.1"/>
    </source>
</evidence>
<evidence type="ECO:0000313" key="2">
    <source>
        <dbReference type="Proteomes" id="UP001217325"/>
    </source>
</evidence>
<sequence length="89" mass="9753">MGTLWLESDDFEARWGDVPDSASEKILDKATTLIGSPHAVTTAWTRPGNGQFLIARDQVHTFWNDASEAHIDEITDVATELLGEPDTVA</sequence>
<dbReference type="RefSeq" id="WP_275232214.1">
    <property type="nucleotide sequence ID" value="NZ_JARDXE010000014.1"/>
</dbReference>
<accession>A0AAW6LR38</accession>
<comment type="caution">
    <text evidence="1">The sequence shown here is derived from an EMBL/GenBank/DDBJ whole genome shotgun (WGS) entry which is preliminary data.</text>
</comment>
<proteinExistence type="predicted"/>
<dbReference type="AlphaFoldDB" id="A0AAW6LR38"/>
<reference evidence="1" key="1">
    <citation type="submission" date="2023-02" db="EMBL/GenBank/DDBJ databases">
        <title>A novel hydrolase synthesized by Rhodococcus erythropolis HQ is responsible for the detoxification of Zearalenone.</title>
        <authorList>
            <person name="Hu J."/>
            <person name="Xu J."/>
        </authorList>
    </citation>
    <scope>NUCLEOTIDE SEQUENCE</scope>
    <source>
        <strain evidence="1">HQ</strain>
    </source>
</reference>
<organism evidence="1 2">
    <name type="scientific">Rhodococcus qingshengii</name>
    <dbReference type="NCBI Taxonomy" id="334542"/>
    <lineage>
        <taxon>Bacteria</taxon>
        <taxon>Bacillati</taxon>
        <taxon>Actinomycetota</taxon>
        <taxon>Actinomycetes</taxon>
        <taxon>Mycobacteriales</taxon>
        <taxon>Nocardiaceae</taxon>
        <taxon>Rhodococcus</taxon>
        <taxon>Rhodococcus erythropolis group</taxon>
    </lineage>
</organism>
<name>A0AAW6LR38_RHOSG</name>
<dbReference type="EMBL" id="JARDXE010000014">
    <property type="protein sequence ID" value="MDE8647652.1"/>
    <property type="molecule type" value="Genomic_DNA"/>
</dbReference>
<protein>
    <submittedName>
        <fullName evidence="1">Uncharacterized protein</fullName>
    </submittedName>
</protein>
<gene>
    <name evidence="1" type="ORF">PXH69_21995</name>
</gene>
<dbReference type="Proteomes" id="UP001217325">
    <property type="component" value="Unassembled WGS sequence"/>
</dbReference>